<keyword evidence="2" id="KW-0238">DNA-binding</keyword>
<dbReference type="SUPFAM" id="SSF55781">
    <property type="entry name" value="GAF domain-like"/>
    <property type="match status" value="1"/>
</dbReference>
<evidence type="ECO:0000256" key="2">
    <source>
        <dbReference type="ARBA" id="ARBA00023125"/>
    </source>
</evidence>
<dbReference type="InterPro" id="IPR036390">
    <property type="entry name" value="WH_DNA-bd_sf"/>
</dbReference>
<dbReference type="PROSITE" id="PS51077">
    <property type="entry name" value="HTH_ICLR"/>
    <property type="match status" value="1"/>
</dbReference>
<dbReference type="Gene3D" id="1.10.10.10">
    <property type="entry name" value="Winged helix-like DNA-binding domain superfamily/Winged helix DNA-binding domain"/>
    <property type="match status" value="1"/>
</dbReference>
<dbReference type="EMBL" id="CP045201">
    <property type="protein sequence ID" value="QOL81304.1"/>
    <property type="molecule type" value="Genomic_DNA"/>
</dbReference>
<dbReference type="PANTHER" id="PTHR30136:SF35">
    <property type="entry name" value="HTH-TYPE TRANSCRIPTIONAL REGULATOR RV1719"/>
    <property type="match status" value="1"/>
</dbReference>
<dbReference type="GO" id="GO:0003677">
    <property type="term" value="F:DNA binding"/>
    <property type="evidence" value="ECO:0007669"/>
    <property type="project" value="UniProtKB-KW"/>
</dbReference>
<dbReference type="Pfam" id="PF09339">
    <property type="entry name" value="HTH_IclR"/>
    <property type="match status" value="1"/>
</dbReference>
<dbReference type="GO" id="GO:0045892">
    <property type="term" value="P:negative regulation of DNA-templated transcription"/>
    <property type="evidence" value="ECO:0007669"/>
    <property type="project" value="TreeGrafter"/>
</dbReference>
<name>A0A7L9WNB0_9RHOB</name>
<accession>A0A7L9WNB0</accession>
<feature type="compositionally biased region" description="Polar residues" evidence="4">
    <location>
        <begin position="1"/>
        <end position="12"/>
    </location>
</feature>
<evidence type="ECO:0000256" key="4">
    <source>
        <dbReference type="SAM" id="MobiDB-lite"/>
    </source>
</evidence>
<evidence type="ECO:0000256" key="1">
    <source>
        <dbReference type="ARBA" id="ARBA00023015"/>
    </source>
</evidence>
<gene>
    <name evidence="7" type="ORF">F3W81_11055</name>
</gene>
<dbReference type="Proteomes" id="UP000594118">
    <property type="component" value="Chromosome"/>
</dbReference>
<dbReference type="InterPro" id="IPR050707">
    <property type="entry name" value="HTH_MetabolicPath_Reg"/>
</dbReference>
<dbReference type="Gene3D" id="3.30.450.40">
    <property type="match status" value="1"/>
</dbReference>
<dbReference type="KEGG" id="pshq:F3W81_11055"/>
<feature type="region of interest" description="Disordered" evidence="4">
    <location>
        <begin position="1"/>
        <end position="20"/>
    </location>
</feature>
<protein>
    <submittedName>
        <fullName evidence="7">Helix-turn-helix domain-containing protein</fullName>
    </submittedName>
</protein>
<dbReference type="PROSITE" id="PS51078">
    <property type="entry name" value="ICLR_ED"/>
    <property type="match status" value="1"/>
</dbReference>
<sequence length="350" mass="37690">MLTRPGTCSRTTPWPDRLQEVTSPTGPGTLRVGVFFLHGPLVATGAFGATFPRDRRRNLPRPLLSQVGLFKILTTVHILPESGAGPIEDVAEQKTAYDVPPVTRAFNLLRYIAAGNRCRNMSRAAADLSINRTTLIRLLHTLQREQMIELDPKGTGYSLSYGVLELASNLLSSRDIVRVSRPVLSHLAAQTGLSAHLGVLSGTDVIVLVRETPDVQLVSNIREGSRLPAHATVMGRMILANMPRAEVEALLKDYNFSAITEKTATTMESLGRQLDADLASGLAWSVAFFEQGIGSCAGVVRDHEGTPIAAISVSGQQAVFDEDAPERGLIADAVRLAAERLSSIMGHIAV</sequence>
<organism evidence="7 8">
    <name type="scientific">Pseudooceanicola spongiae</name>
    <dbReference type="NCBI Taxonomy" id="2613965"/>
    <lineage>
        <taxon>Bacteria</taxon>
        <taxon>Pseudomonadati</taxon>
        <taxon>Pseudomonadota</taxon>
        <taxon>Alphaproteobacteria</taxon>
        <taxon>Rhodobacterales</taxon>
        <taxon>Paracoccaceae</taxon>
        <taxon>Pseudooceanicola</taxon>
    </lineage>
</organism>
<feature type="domain" description="IclR-ED" evidence="6">
    <location>
        <begin position="162"/>
        <end position="347"/>
    </location>
</feature>
<dbReference type="PANTHER" id="PTHR30136">
    <property type="entry name" value="HELIX-TURN-HELIX TRANSCRIPTIONAL REGULATOR, ICLR FAMILY"/>
    <property type="match status" value="1"/>
</dbReference>
<dbReference type="SMART" id="SM00346">
    <property type="entry name" value="HTH_ICLR"/>
    <property type="match status" value="1"/>
</dbReference>
<feature type="domain" description="HTH iclR-type" evidence="5">
    <location>
        <begin position="99"/>
        <end position="161"/>
    </location>
</feature>
<dbReference type="InterPro" id="IPR005471">
    <property type="entry name" value="Tscrpt_reg_IclR_N"/>
</dbReference>
<keyword evidence="8" id="KW-1185">Reference proteome</keyword>
<proteinExistence type="predicted"/>
<dbReference type="InterPro" id="IPR029016">
    <property type="entry name" value="GAF-like_dom_sf"/>
</dbReference>
<dbReference type="InterPro" id="IPR014757">
    <property type="entry name" value="Tscrpt_reg_IclR_C"/>
</dbReference>
<dbReference type="InterPro" id="IPR036388">
    <property type="entry name" value="WH-like_DNA-bd_sf"/>
</dbReference>
<dbReference type="AlphaFoldDB" id="A0A7L9WNB0"/>
<reference evidence="7 8" key="1">
    <citation type="submission" date="2019-10" db="EMBL/GenBank/DDBJ databases">
        <title>Pseudopuniceibacterium sp. HQ09 islated from Antarctica.</title>
        <authorList>
            <person name="Liao L."/>
            <person name="Su S."/>
            <person name="Chen B."/>
            <person name="Yu Y."/>
        </authorList>
    </citation>
    <scope>NUCLEOTIDE SEQUENCE [LARGE SCALE GENOMIC DNA]</scope>
    <source>
        <strain evidence="7 8">HQ09</strain>
    </source>
</reference>
<dbReference type="Pfam" id="PF01614">
    <property type="entry name" value="IclR_C"/>
    <property type="match status" value="1"/>
</dbReference>
<dbReference type="GO" id="GO:0003700">
    <property type="term" value="F:DNA-binding transcription factor activity"/>
    <property type="evidence" value="ECO:0007669"/>
    <property type="project" value="TreeGrafter"/>
</dbReference>
<evidence type="ECO:0000259" key="6">
    <source>
        <dbReference type="PROSITE" id="PS51078"/>
    </source>
</evidence>
<evidence type="ECO:0000313" key="7">
    <source>
        <dbReference type="EMBL" id="QOL81304.1"/>
    </source>
</evidence>
<evidence type="ECO:0000256" key="3">
    <source>
        <dbReference type="ARBA" id="ARBA00023163"/>
    </source>
</evidence>
<evidence type="ECO:0000259" key="5">
    <source>
        <dbReference type="PROSITE" id="PS51077"/>
    </source>
</evidence>
<dbReference type="SUPFAM" id="SSF46785">
    <property type="entry name" value="Winged helix' DNA-binding domain"/>
    <property type="match status" value="1"/>
</dbReference>
<evidence type="ECO:0000313" key="8">
    <source>
        <dbReference type="Proteomes" id="UP000594118"/>
    </source>
</evidence>
<keyword evidence="3" id="KW-0804">Transcription</keyword>
<keyword evidence="1" id="KW-0805">Transcription regulation</keyword>